<dbReference type="EMBL" id="VOEJ01000002">
    <property type="protein sequence ID" value="TWR30594.1"/>
    <property type="molecule type" value="Genomic_DNA"/>
</dbReference>
<name>A0A563UGV4_9SPHI</name>
<gene>
    <name evidence="1" type="ORF">FPZ43_06555</name>
</gene>
<evidence type="ECO:0000313" key="1">
    <source>
        <dbReference type="EMBL" id="TWR30594.1"/>
    </source>
</evidence>
<reference evidence="1 2" key="1">
    <citation type="submission" date="2019-07" db="EMBL/GenBank/DDBJ databases">
        <authorList>
            <person name="Kim J."/>
        </authorList>
    </citation>
    <scope>NUCLEOTIDE SEQUENCE [LARGE SCALE GENOMIC DNA]</scope>
    <source>
        <strain evidence="2">dk17</strain>
    </source>
</reference>
<organism evidence="1 2">
    <name type="scientific">Mucilaginibacter pallidiroseus</name>
    <dbReference type="NCBI Taxonomy" id="2599295"/>
    <lineage>
        <taxon>Bacteria</taxon>
        <taxon>Pseudomonadati</taxon>
        <taxon>Bacteroidota</taxon>
        <taxon>Sphingobacteriia</taxon>
        <taxon>Sphingobacteriales</taxon>
        <taxon>Sphingobacteriaceae</taxon>
        <taxon>Mucilaginibacter</taxon>
    </lineage>
</organism>
<protein>
    <submittedName>
        <fullName evidence="1">Uncharacterized protein</fullName>
    </submittedName>
</protein>
<accession>A0A563UGV4</accession>
<dbReference type="AlphaFoldDB" id="A0A563UGV4"/>
<evidence type="ECO:0000313" key="2">
    <source>
        <dbReference type="Proteomes" id="UP000320042"/>
    </source>
</evidence>
<proteinExistence type="predicted"/>
<comment type="caution">
    <text evidence="1">The sequence shown here is derived from an EMBL/GenBank/DDBJ whole genome shotgun (WGS) entry which is preliminary data.</text>
</comment>
<sequence>MLIILSAQAQDKIKRIGNKPRTGSSNSSYAVVKGQQIGIKMNAGKKPVQLLSLNFTVENRRTDTIDFKVNVYEFAKEIAGENYVKQDIIGHIAPGKSVATVNLEPYNIQVKGDVLAAIEWVKTLRGANPYFSIGILNGGTYTYANDEWKKMGYFGADFNMMVKVLKK</sequence>
<keyword evidence="2" id="KW-1185">Reference proteome</keyword>
<dbReference type="Proteomes" id="UP000320042">
    <property type="component" value="Unassembled WGS sequence"/>
</dbReference>